<accession>A0A813IVG0</accession>
<name>A0A813IVG0_POLGL</name>
<evidence type="ECO:0000313" key="2">
    <source>
        <dbReference type="Proteomes" id="UP000626109"/>
    </source>
</evidence>
<organism evidence="1 2">
    <name type="scientific">Polarella glacialis</name>
    <name type="common">Dinoflagellate</name>
    <dbReference type="NCBI Taxonomy" id="89957"/>
    <lineage>
        <taxon>Eukaryota</taxon>
        <taxon>Sar</taxon>
        <taxon>Alveolata</taxon>
        <taxon>Dinophyceae</taxon>
        <taxon>Suessiales</taxon>
        <taxon>Suessiaceae</taxon>
        <taxon>Polarella</taxon>
    </lineage>
</organism>
<gene>
    <name evidence="1" type="ORF">PGLA2088_LOCUS13584</name>
</gene>
<evidence type="ECO:0000313" key="1">
    <source>
        <dbReference type="EMBL" id="CAE8658829.1"/>
    </source>
</evidence>
<reference evidence="1" key="1">
    <citation type="submission" date="2021-02" db="EMBL/GenBank/DDBJ databases">
        <authorList>
            <person name="Dougan E. K."/>
            <person name="Rhodes N."/>
            <person name="Thang M."/>
            <person name="Chan C."/>
        </authorList>
    </citation>
    <scope>NUCLEOTIDE SEQUENCE</scope>
</reference>
<protein>
    <submittedName>
        <fullName evidence="1">Uncharacterized protein</fullName>
    </submittedName>
</protein>
<feature type="non-terminal residue" evidence="1">
    <location>
        <position position="226"/>
    </location>
</feature>
<dbReference type="AlphaFoldDB" id="A0A813IVG0"/>
<comment type="caution">
    <text evidence="1">The sequence shown here is derived from an EMBL/GenBank/DDBJ whole genome shotgun (WGS) entry which is preliminary data.</text>
</comment>
<proteinExistence type="predicted"/>
<sequence>GEEFGAGRLPRLLLRCQVQHPEAGPGHAAPAFRLGSLPYRLFGSFSPNGLRRLLRHSFRSGRCAGHGRQDSVPLARPFFLARRRSRAGGQGEAWAAHCQAQGLGLFGKRRRGLCCWSLSFLQGASSINAALCTGIGDDGLAHVDELLNLLVEQFGNNGRTQVFLLAIACYQDKLSGPYLFDSSPGLLLYCASKSIHSEGSEFPYCGCIRWALRHIQQRGAFDERLV</sequence>
<dbReference type="Proteomes" id="UP000626109">
    <property type="component" value="Unassembled WGS sequence"/>
</dbReference>
<dbReference type="EMBL" id="CAJNNW010016289">
    <property type="protein sequence ID" value="CAE8658829.1"/>
    <property type="molecule type" value="Genomic_DNA"/>
</dbReference>